<sequence length="70" mass="8079">MAGFLCNRILQCCLAPKYRTIRKHACQHSKKLLTLRITSNANNQSKKARTFMGETYEAEILQDVSEEFKT</sequence>
<protein>
    <submittedName>
        <fullName evidence="1">Uncharacterized protein</fullName>
    </submittedName>
</protein>
<evidence type="ECO:0000313" key="2">
    <source>
        <dbReference type="Proteomes" id="UP001062846"/>
    </source>
</evidence>
<gene>
    <name evidence="1" type="ORF">RHMOL_Rhmol04G0290100</name>
</gene>
<evidence type="ECO:0000313" key="1">
    <source>
        <dbReference type="EMBL" id="KAI8560878.1"/>
    </source>
</evidence>
<keyword evidence="2" id="KW-1185">Reference proteome</keyword>
<dbReference type="EMBL" id="CM046391">
    <property type="protein sequence ID" value="KAI8560878.1"/>
    <property type="molecule type" value="Genomic_DNA"/>
</dbReference>
<name>A0ACC0P7Y9_RHOML</name>
<dbReference type="Proteomes" id="UP001062846">
    <property type="component" value="Chromosome 4"/>
</dbReference>
<reference evidence="1" key="1">
    <citation type="submission" date="2022-02" db="EMBL/GenBank/DDBJ databases">
        <title>Plant Genome Project.</title>
        <authorList>
            <person name="Zhang R.-G."/>
        </authorList>
    </citation>
    <scope>NUCLEOTIDE SEQUENCE</scope>
    <source>
        <strain evidence="1">AT1</strain>
    </source>
</reference>
<proteinExistence type="predicted"/>
<accession>A0ACC0P7Y9</accession>
<organism evidence="1 2">
    <name type="scientific">Rhododendron molle</name>
    <name type="common">Chinese azalea</name>
    <name type="synonym">Azalea mollis</name>
    <dbReference type="NCBI Taxonomy" id="49168"/>
    <lineage>
        <taxon>Eukaryota</taxon>
        <taxon>Viridiplantae</taxon>
        <taxon>Streptophyta</taxon>
        <taxon>Embryophyta</taxon>
        <taxon>Tracheophyta</taxon>
        <taxon>Spermatophyta</taxon>
        <taxon>Magnoliopsida</taxon>
        <taxon>eudicotyledons</taxon>
        <taxon>Gunneridae</taxon>
        <taxon>Pentapetalae</taxon>
        <taxon>asterids</taxon>
        <taxon>Ericales</taxon>
        <taxon>Ericaceae</taxon>
        <taxon>Ericoideae</taxon>
        <taxon>Rhodoreae</taxon>
        <taxon>Rhododendron</taxon>
    </lineage>
</organism>
<comment type="caution">
    <text evidence="1">The sequence shown here is derived from an EMBL/GenBank/DDBJ whole genome shotgun (WGS) entry which is preliminary data.</text>
</comment>